<dbReference type="AlphaFoldDB" id="A0AAV7XJH9"/>
<feature type="compositionally biased region" description="Low complexity" evidence="1">
    <location>
        <begin position="477"/>
        <end position="487"/>
    </location>
</feature>
<comment type="caution">
    <text evidence="2">The sequence shown here is derived from an EMBL/GenBank/DDBJ whole genome shotgun (WGS) entry which is preliminary data.</text>
</comment>
<gene>
    <name evidence="2" type="ORF">ONE63_009395</name>
</gene>
<sequence>MEKGKCTQDPLEEVRKLQEKVRELELQLSQKTTARNGISDAPSKPVEIDEIEDEGLVPVFDVDLNIKTWLVDSRVDSQSEQEIFAALVRDIVQEKALYAAICNAEQDRRKNIDSRTFTRPKKRTGRPSLELFESLSGLSKPVESKLPWALEGNGAELDNMTCSLLESSLINSVYGPDTSTCDLTSQLSIVNKKQKVTSQLGRRRGSLIISDKIEISTDGLLSSQKHDNGNSLASPFESVSCSNSNDLAEKNDVVSSEIMLQDVNAALLESSDFSTSLIDSTLMDANLMDTIIVHPKPMLNNSRVPQLNRTYTPSPPPTGLTSLRKGSNDSLGHNQSLENLNQTFVKEDDESPNHFPVLNDTFALESNGSSGPKRYFPPVPRPGSTDSGGGDDDQLSSTSESSHTSATRLMSVGDVQHIARLQEESLVMSTPAHRHLTRMMDYCEENISPITGGPDCGRSSGSSEVQTAGYCSDHSSRSPLSSLHSSPAGSPFGSSTMLPGSNQTHDNKLAYRPNGLLQRKNTYGLLPPTKVKERGLRPPAPVTVPPMASARTGRPTARSGLRPPMIRTSTAGSSALPRPAGTGIPRPSSLSRIPPPKVRSTISQPSRKEWTDECY</sequence>
<feature type="compositionally biased region" description="Basic and acidic residues" evidence="1">
    <location>
        <begin position="606"/>
        <end position="615"/>
    </location>
</feature>
<evidence type="ECO:0000256" key="1">
    <source>
        <dbReference type="SAM" id="MobiDB-lite"/>
    </source>
</evidence>
<feature type="region of interest" description="Disordered" evidence="1">
    <location>
        <begin position="453"/>
        <end position="615"/>
    </location>
</feature>
<feature type="compositionally biased region" description="Polar residues" evidence="1">
    <location>
        <begin position="492"/>
        <end position="504"/>
    </location>
</feature>
<feature type="compositionally biased region" description="Low complexity" evidence="1">
    <location>
        <begin position="395"/>
        <end position="407"/>
    </location>
</feature>
<accession>A0AAV7XJH9</accession>
<evidence type="ECO:0000313" key="2">
    <source>
        <dbReference type="EMBL" id="KAJ1526239.1"/>
    </source>
</evidence>
<feature type="compositionally biased region" description="Polar residues" evidence="1">
    <location>
        <begin position="324"/>
        <end position="335"/>
    </location>
</feature>
<dbReference type="EMBL" id="JAPTSV010000007">
    <property type="protein sequence ID" value="KAJ1526239.1"/>
    <property type="molecule type" value="Genomic_DNA"/>
</dbReference>
<dbReference type="Proteomes" id="UP001075354">
    <property type="component" value="Chromosome 7"/>
</dbReference>
<feature type="region of interest" description="Disordered" evidence="1">
    <location>
        <begin position="299"/>
        <end position="335"/>
    </location>
</feature>
<proteinExistence type="predicted"/>
<feature type="compositionally biased region" description="Polar residues" evidence="1">
    <location>
        <begin position="299"/>
        <end position="309"/>
    </location>
</feature>
<reference evidence="2" key="1">
    <citation type="submission" date="2022-12" db="EMBL/GenBank/DDBJ databases">
        <title>Chromosome-level genome assembly of the bean flower thrips Megalurothrips usitatus.</title>
        <authorList>
            <person name="Ma L."/>
            <person name="Liu Q."/>
            <person name="Li H."/>
            <person name="Cai W."/>
        </authorList>
    </citation>
    <scope>NUCLEOTIDE SEQUENCE</scope>
    <source>
        <strain evidence="2">Cailab_2022a</strain>
    </source>
</reference>
<name>A0AAV7XJH9_9NEOP</name>
<organism evidence="2 3">
    <name type="scientific">Megalurothrips usitatus</name>
    <name type="common">bean blossom thrips</name>
    <dbReference type="NCBI Taxonomy" id="439358"/>
    <lineage>
        <taxon>Eukaryota</taxon>
        <taxon>Metazoa</taxon>
        <taxon>Ecdysozoa</taxon>
        <taxon>Arthropoda</taxon>
        <taxon>Hexapoda</taxon>
        <taxon>Insecta</taxon>
        <taxon>Pterygota</taxon>
        <taxon>Neoptera</taxon>
        <taxon>Paraneoptera</taxon>
        <taxon>Thysanoptera</taxon>
        <taxon>Terebrantia</taxon>
        <taxon>Thripoidea</taxon>
        <taxon>Thripidae</taxon>
        <taxon>Megalurothrips</taxon>
    </lineage>
</organism>
<keyword evidence="3" id="KW-1185">Reference proteome</keyword>
<protein>
    <submittedName>
        <fullName evidence="2">Uncharacterized protein</fullName>
    </submittedName>
</protein>
<feature type="region of interest" description="Disordered" evidence="1">
    <location>
        <begin position="347"/>
        <end position="409"/>
    </location>
</feature>
<evidence type="ECO:0000313" key="3">
    <source>
        <dbReference type="Proteomes" id="UP001075354"/>
    </source>
</evidence>